<comment type="similarity">
    <text evidence="1">Belongs to the sulfatase family.</text>
</comment>
<evidence type="ECO:0000313" key="4">
    <source>
        <dbReference type="EMBL" id="ELZ65615.1"/>
    </source>
</evidence>
<protein>
    <submittedName>
        <fullName evidence="4">Arylsulfatase</fullName>
    </submittedName>
</protein>
<feature type="compositionally biased region" description="Basic and acidic residues" evidence="2">
    <location>
        <begin position="427"/>
        <end position="439"/>
    </location>
</feature>
<dbReference type="SUPFAM" id="SSF53649">
    <property type="entry name" value="Alkaline phosphatase-like"/>
    <property type="match status" value="1"/>
</dbReference>
<sequence>MTNIALVVLDTLRKDRFDDYFGWLPGLRFEQAYSAANWTVPSHAAMFTGYYPSEVGVHAKHTTFDYPGPTLAETLSEAGYRTRGFSANMHITGPLDFDRGFDELTTPGAIRHLDSESIFDWQEFGERNDSQGVQKYIDGLRECISSDVSTIRSLIAGVRFQLSNDDPKSGTEYGGAIEATEKINEMSFGDDEFLFLNLMEAHEPYSVPDEYQTVPEPGLTNAVGDILYGDDDNTGVEQAYDDCAQYLSDQYEIVFELLTNEFDYIITVSDHGEMLGERGMWGHEYGVSPELVHVPLVISGPEIEDGQRHDPVSLVDITATVQQLAGVPSSSDRSRPLLDSDQRRSCLSEYCGLSSWSEQALNENGYSNQVAEYDKKLRGVAIDSGYFHETMGGLSGSGSSEAAQAELNELVDSLSERSVSTDNGVPDELKDHLKDLGYA</sequence>
<dbReference type="Gene3D" id="3.40.720.10">
    <property type="entry name" value="Alkaline Phosphatase, subunit A"/>
    <property type="match status" value="1"/>
</dbReference>
<evidence type="ECO:0000256" key="1">
    <source>
        <dbReference type="ARBA" id="ARBA00008779"/>
    </source>
</evidence>
<dbReference type="PANTHER" id="PTHR42693:SF33">
    <property type="entry name" value="ARYLSULFATASE"/>
    <property type="match status" value="1"/>
</dbReference>
<organism evidence="4 5">
    <name type="scientific">Haloferax prahovense (strain DSM 18310 / JCM 13924 / TL6)</name>
    <dbReference type="NCBI Taxonomy" id="1227461"/>
    <lineage>
        <taxon>Archaea</taxon>
        <taxon>Methanobacteriati</taxon>
        <taxon>Methanobacteriota</taxon>
        <taxon>Stenosarchaea group</taxon>
        <taxon>Halobacteria</taxon>
        <taxon>Halobacteriales</taxon>
        <taxon>Haloferacaceae</taxon>
        <taxon>Haloferax</taxon>
    </lineage>
</organism>
<dbReference type="EMBL" id="AOLG01000053">
    <property type="protein sequence ID" value="ELZ65615.1"/>
    <property type="molecule type" value="Genomic_DNA"/>
</dbReference>
<dbReference type="AlphaFoldDB" id="M0G090"/>
<feature type="region of interest" description="Disordered" evidence="2">
    <location>
        <begin position="413"/>
        <end position="439"/>
    </location>
</feature>
<comment type="caution">
    <text evidence="4">The sequence shown here is derived from an EMBL/GenBank/DDBJ whole genome shotgun (WGS) entry which is preliminary data.</text>
</comment>
<dbReference type="Proteomes" id="UP000011559">
    <property type="component" value="Unassembled WGS sequence"/>
</dbReference>
<dbReference type="PATRIC" id="fig|1227461.3.peg.3083"/>
<reference evidence="4 5" key="1">
    <citation type="journal article" date="2014" name="PLoS Genet.">
        <title>Phylogenetically driven sequencing of extremely halophilic archaea reveals strategies for static and dynamic osmo-response.</title>
        <authorList>
            <person name="Becker E.A."/>
            <person name="Seitzer P.M."/>
            <person name="Tritt A."/>
            <person name="Larsen D."/>
            <person name="Krusor M."/>
            <person name="Yao A.I."/>
            <person name="Wu D."/>
            <person name="Madern D."/>
            <person name="Eisen J.A."/>
            <person name="Darling A.E."/>
            <person name="Facciotti M.T."/>
        </authorList>
    </citation>
    <scope>NUCLEOTIDE SEQUENCE [LARGE SCALE GENOMIC DNA]</scope>
    <source>
        <strain evidence="5">DSM 18310 / JCM 13924 / TL6</strain>
    </source>
</reference>
<dbReference type="RefSeq" id="WP_008096078.1">
    <property type="nucleotide sequence ID" value="NZ_AOLG01000053.1"/>
</dbReference>
<dbReference type="InterPro" id="IPR017850">
    <property type="entry name" value="Alkaline_phosphatase_core_sf"/>
</dbReference>
<dbReference type="GO" id="GO:0004065">
    <property type="term" value="F:arylsulfatase activity"/>
    <property type="evidence" value="ECO:0007669"/>
    <property type="project" value="TreeGrafter"/>
</dbReference>
<dbReference type="Pfam" id="PF00884">
    <property type="entry name" value="Sulfatase"/>
    <property type="match status" value="1"/>
</dbReference>
<dbReference type="InterPro" id="IPR000917">
    <property type="entry name" value="Sulfatase_N"/>
</dbReference>
<dbReference type="InterPro" id="IPR050738">
    <property type="entry name" value="Sulfatase"/>
</dbReference>
<gene>
    <name evidence="4" type="ORF">C457_15787</name>
</gene>
<name>M0G090_HALPT</name>
<keyword evidence="5" id="KW-1185">Reference proteome</keyword>
<dbReference type="OrthoDB" id="3164at2157"/>
<dbReference type="PANTHER" id="PTHR42693">
    <property type="entry name" value="ARYLSULFATASE FAMILY MEMBER"/>
    <property type="match status" value="1"/>
</dbReference>
<feature type="domain" description="Sulfatase N-terminal" evidence="3">
    <location>
        <begin position="26"/>
        <end position="327"/>
    </location>
</feature>
<accession>M0G090</accession>
<evidence type="ECO:0000256" key="2">
    <source>
        <dbReference type="SAM" id="MobiDB-lite"/>
    </source>
</evidence>
<evidence type="ECO:0000259" key="3">
    <source>
        <dbReference type="Pfam" id="PF00884"/>
    </source>
</evidence>
<proteinExistence type="inferred from homology"/>
<evidence type="ECO:0000313" key="5">
    <source>
        <dbReference type="Proteomes" id="UP000011559"/>
    </source>
</evidence>